<evidence type="ECO:0000256" key="1">
    <source>
        <dbReference type="SAM" id="SignalP"/>
    </source>
</evidence>
<comment type="caution">
    <text evidence="2">The sequence shown here is derived from an EMBL/GenBank/DDBJ whole genome shotgun (WGS) entry which is preliminary data.</text>
</comment>
<feature type="signal peptide" evidence="1">
    <location>
        <begin position="1"/>
        <end position="22"/>
    </location>
</feature>
<evidence type="ECO:0000313" key="2">
    <source>
        <dbReference type="EMBL" id="MFC5387332.1"/>
    </source>
</evidence>
<keyword evidence="1" id="KW-0732">Signal</keyword>
<protein>
    <submittedName>
        <fullName evidence="2">Transglutaminase-like cysteine peptidase</fullName>
    </submittedName>
</protein>
<keyword evidence="3" id="KW-1185">Reference proteome</keyword>
<organism evidence="2 3">
    <name type="scientific">Aquamicrobium segne</name>
    <dbReference type="NCBI Taxonomy" id="469547"/>
    <lineage>
        <taxon>Bacteria</taxon>
        <taxon>Pseudomonadati</taxon>
        <taxon>Pseudomonadota</taxon>
        <taxon>Alphaproteobacteria</taxon>
        <taxon>Hyphomicrobiales</taxon>
        <taxon>Phyllobacteriaceae</taxon>
        <taxon>Aquamicrobium</taxon>
    </lineage>
</organism>
<dbReference type="PANTHER" id="PTHR39327:SF1">
    <property type="entry name" value="BLR5470 PROTEIN"/>
    <property type="match status" value="1"/>
</dbReference>
<name>A0ABW0H0L7_9HYPH</name>
<sequence>MFPPLAVALATAALVLTGCVSGDVTQTTSSLGSLANSYAAGAKTMQLGGHAFAPPAFYAFCKLERRLCGTTGSTRTVTLTPERMKELKAVNLSVNRRITEQHDIVSTGKEDVWNLPTSVGDCEDFAILKKHELMKRGWPASALLLTVVTSMGEGHVLLTVRTDQGDMVLDNKTNQIRNWSRTSYRYFARQSQTRHGKWDRIAGARAA</sequence>
<accession>A0ABW0H0L7</accession>
<dbReference type="InterPro" id="IPR010319">
    <property type="entry name" value="Transglutaminase-like_Cys_pept"/>
</dbReference>
<feature type="chain" id="PRO_5046831943" evidence="1">
    <location>
        <begin position="23"/>
        <end position="207"/>
    </location>
</feature>
<gene>
    <name evidence="2" type="ORF">ACFPLB_15335</name>
</gene>
<dbReference type="PANTHER" id="PTHR39327">
    <property type="match status" value="1"/>
</dbReference>
<dbReference type="RefSeq" id="WP_378231206.1">
    <property type="nucleotide sequence ID" value="NZ_JBHSLL010000056.1"/>
</dbReference>
<dbReference type="EMBL" id="JBHSLL010000056">
    <property type="protein sequence ID" value="MFC5387332.1"/>
    <property type="molecule type" value="Genomic_DNA"/>
</dbReference>
<dbReference type="Proteomes" id="UP001596016">
    <property type="component" value="Unassembled WGS sequence"/>
</dbReference>
<proteinExistence type="predicted"/>
<dbReference type="Gene3D" id="3.10.620.30">
    <property type="match status" value="1"/>
</dbReference>
<evidence type="ECO:0000313" key="3">
    <source>
        <dbReference type="Proteomes" id="UP001596016"/>
    </source>
</evidence>
<dbReference type="Pfam" id="PF06035">
    <property type="entry name" value="Peptidase_C93"/>
    <property type="match status" value="1"/>
</dbReference>
<reference evidence="3" key="1">
    <citation type="journal article" date="2019" name="Int. J. Syst. Evol. Microbiol.">
        <title>The Global Catalogue of Microorganisms (GCM) 10K type strain sequencing project: providing services to taxonomists for standard genome sequencing and annotation.</title>
        <authorList>
            <consortium name="The Broad Institute Genomics Platform"/>
            <consortium name="The Broad Institute Genome Sequencing Center for Infectious Disease"/>
            <person name="Wu L."/>
            <person name="Ma J."/>
        </authorList>
    </citation>
    <scope>NUCLEOTIDE SEQUENCE [LARGE SCALE GENOMIC DNA]</scope>
    <source>
        <strain evidence="3">CGMCC 4.1415</strain>
    </source>
</reference>